<dbReference type="EMBL" id="QXVO01000014">
    <property type="protein sequence ID" value="RIO45990.1"/>
    <property type="molecule type" value="Genomic_DNA"/>
</dbReference>
<name>A0A2T4R6B4_STAHY</name>
<evidence type="ECO:0000256" key="6">
    <source>
        <dbReference type="RuleBase" id="RU004168"/>
    </source>
</evidence>
<dbReference type="STRING" id="1284.SHYC_07460"/>
<sequence length="89" mass="10064">MKHNFIRVYGRVQGVGFRYFTQRLAHKYDIVGYVKNVQDFVEVDAQGSANNLKLFTDAVINGASPASDVTDYTIETKEIDTTLKEFKAV</sequence>
<evidence type="ECO:0000256" key="2">
    <source>
        <dbReference type="ARBA" id="ARBA00012150"/>
    </source>
</evidence>
<feature type="active site" evidence="5">
    <location>
        <position position="18"/>
    </location>
</feature>
<dbReference type="Gene3D" id="3.30.70.100">
    <property type="match status" value="1"/>
</dbReference>
<organism evidence="7 8">
    <name type="scientific">Staphylococcus hyicus</name>
    <dbReference type="NCBI Taxonomy" id="1284"/>
    <lineage>
        <taxon>Bacteria</taxon>
        <taxon>Bacillati</taxon>
        <taxon>Bacillota</taxon>
        <taxon>Bacilli</taxon>
        <taxon>Bacillales</taxon>
        <taxon>Staphylococcaceae</taxon>
        <taxon>Staphylococcus</taxon>
    </lineage>
</organism>
<comment type="catalytic activity">
    <reaction evidence="4 5">
        <text>an acyl phosphate + H2O = a carboxylate + phosphate + H(+)</text>
        <dbReference type="Rhea" id="RHEA:14965"/>
        <dbReference type="ChEBI" id="CHEBI:15377"/>
        <dbReference type="ChEBI" id="CHEBI:15378"/>
        <dbReference type="ChEBI" id="CHEBI:29067"/>
        <dbReference type="ChEBI" id="CHEBI:43474"/>
        <dbReference type="ChEBI" id="CHEBI:59918"/>
        <dbReference type="EC" id="3.6.1.7"/>
    </reaction>
</comment>
<dbReference type="PANTHER" id="PTHR42959">
    <property type="entry name" value="CARBAMOYLTRANSFERASE"/>
    <property type="match status" value="1"/>
</dbReference>
<keyword evidence="5" id="KW-0378">Hydrolase</keyword>
<comment type="caution">
    <text evidence="7">The sequence shown here is derived from an EMBL/GenBank/DDBJ whole genome shotgun (WGS) entry which is preliminary data.</text>
</comment>
<dbReference type="PROSITE" id="PS51160">
    <property type="entry name" value="ACYLPHOSPHATASE_3"/>
    <property type="match status" value="1"/>
</dbReference>
<comment type="similarity">
    <text evidence="1 6">Belongs to the acylphosphatase family.</text>
</comment>
<evidence type="ECO:0000256" key="4">
    <source>
        <dbReference type="ARBA" id="ARBA00047645"/>
    </source>
</evidence>
<dbReference type="EC" id="3.6.1.7" evidence="2 5"/>
<dbReference type="InterPro" id="IPR017968">
    <property type="entry name" value="Acylphosphatase_CS"/>
</dbReference>
<proteinExistence type="inferred from homology"/>
<dbReference type="Proteomes" id="UP000285625">
    <property type="component" value="Unassembled WGS sequence"/>
</dbReference>
<dbReference type="GO" id="GO:0008270">
    <property type="term" value="F:zinc ion binding"/>
    <property type="evidence" value="ECO:0007669"/>
    <property type="project" value="TreeGrafter"/>
</dbReference>
<reference evidence="7 8" key="1">
    <citation type="journal article" date="2016" name="Front. Microbiol.">
        <title>Comprehensive Phylogenetic Analysis of Bovine Non-aureus Staphylococci Species Based on Whole-Genome Sequencing.</title>
        <authorList>
            <person name="Naushad S."/>
            <person name="Barkema H.W."/>
            <person name="Luby C."/>
            <person name="Condas L.A."/>
            <person name="Nobrega D.B."/>
            <person name="Carson D.A."/>
            <person name="De Buck J."/>
        </authorList>
    </citation>
    <scope>NUCLEOTIDE SEQUENCE [LARGE SCALE GENOMIC DNA]</scope>
    <source>
        <strain evidence="7 8">SNUC 5959</strain>
    </source>
</reference>
<evidence type="ECO:0000313" key="7">
    <source>
        <dbReference type="EMBL" id="RIO45990.1"/>
    </source>
</evidence>
<dbReference type="GO" id="GO:0003998">
    <property type="term" value="F:acylphosphatase activity"/>
    <property type="evidence" value="ECO:0007669"/>
    <property type="project" value="UniProtKB-EC"/>
</dbReference>
<dbReference type="InterPro" id="IPR051060">
    <property type="entry name" value="Carbamoyltrans_HypF-like"/>
</dbReference>
<dbReference type="SUPFAM" id="SSF54975">
    <property type="entry name" value="Acylphosphatase/BLUF domain-like"/>
    <property type="match status" value="1"/>
</dbReference>
<dbReference type="NCBIfam" id="NF011005">
    <property type="entry name" value="PRK14431.1"/>
    <property type="match status" value="1"/>
</dbReference>
<dbReference type="PANTHER" id="PTHR42959:SF1">
    <property type="entry name" value="CARBAMOYLTRANSFERASE HYPF"/>
    <property type="match status" value="1"/>
</dbReference>
<evidence type="ECO:0000256" key="3">
    <source>
        <dbReference type="ARBA" id="ARBA00015991"/>
    </source>
</evidence>
<feature type="active site" evidence="5">
    <location>
        <position position="36"/>
    </location>
</feature>
<evidence type="ECO:0000256" key="5">
    <source>
        <dbReference type="PROSITE-ProRule" id="PRU00520"/>
    </source>
</evidence>
<gene>
    <name evidence="7" type="ORF">BUZ57_05860</name>
</gene>
<evidence type="ECO:0000313" key="8">
    <source>
        <dbReference type="Proteomes" id="UP000285625"/>
    </source>
</evidence>
<dbReference type="Pfam" id="PF00708">
    <property type="entry name" value="Acylphosphatase"/>
    <property type="match status" value="1"/>
</dbReference>
<dbReference type="AlphaFoldDB" id="A0A2T4R6B4"/>
<dbReference type="PROSITE" id="PS00150">
    <property type="entry name" value="ACYLPHOSPHATASE_1"/>
    <property type="match status" value="1"/>
</dbReference>
<dbReference type="GO" id="GO:0016743">
    <property type="term" value="F:carboxyl- or carbamoyltransferase activity"/>
    <property type="evidence" value="ECO:0007669"/>
    <property type="project" value="TreeGrafter"/>
</dbReference>
<dbReference type="InterPro" id="IPR001792">
    <property type="entry name" value="Acylphosphatase-like_dom"/>
</dbReference>
<evidence type="ECO:0000256" key="1">
    <source>
        <dbReference type="ARBA" id="ARBA00005614"/>
    </source>
</evidence>
<dbReference type="RefSeq" id="WP_107632939.1">
    <property type="nucleotide sequence ID" value="NZ_CP118163.1"/>
</dbReference>
<dbReference type="GO" id="GO:0051604">
    <property type="term" value="P:protein maturation"/>
    <property type="evidence" value="ECO:0007669"/>
    <property type="project" value="TreeGrafter"/>
</dbReference>
<dbReference type="InterPro" id="IPR036046">
    <property type="entry name" value="Acylphosphatase-like_dom_sf"/>
</dbReference>
<accession>A0A2T4R6B4</accession>
<protein>
    <recommendedName>
        <fullName evidence="3 5">acylphosphatase</fullName>
        <ecNumber evidence="2 5">3.6.1.7</ecNumber>
    </recommendedName>
</protein>